<accession>A0AAV4KQI6</accession>
<dbReference type="GeneID" id="95455343"/>
<dbReference type="EMBL" id="CP023693">
    <property type="protein sequence ID" value="QEV33545.1"/>
    <property type="molecule type" value="Genomic_DNA"/>
</dbReference>
<dbReference type="InterPro" id="IPR001387">
    <property type="entry name" value="Cro/C1-type_HTH"/>
</dbReference>
<name>A0AAV4KQI6_9ACTN</name>
<keyword evidence="4" id="KW-1185">Reference proteome</keyword>
<dbReference type="Proteomes" id="UP000642014">
    <property type="component" value="Unassembled WGS sequence"/>
</dbReference>
<evidence type="ECO:0000313" key="4">
    <source>
        <dbReference type="Proteomes" id="UP000326029"/>
    </source>
</evidence>
<dbReference type="GO" id="GO:0003677">
    <property type="term" value="F:DNA binding"/>
    <property type="evidence" value="ECO:0007669"/>
    <property type="project" value="InterPro"/>
</dbReference>
<dbReference type="SUPFAM" id="SSF47413">
    <property type="entry name" value="lambda repressor-like DNA-binding domains"/>
    <property type="match status" value="1"/>
</dbReference>
<protein>
    <submittedName>
        <fullName evidence="2 3">Transcriptional regulator</fullName>
    </submittedName>
</protein>
<evidence type="ECO:0000313" key="2">
    <source>
        <dbReference type="EMBL" id="GGR45370.1"/>
    </source>
</evidence>
<dbReference type="Proteomes" id="UP000326029">
    <property type="component" value="Chromosome"/>
</dbReference>
<dbReference type="SMART" id="SM00530">
    <property type="entry name" value="HTH_XRE"/>
    <property type="match status" value="1"/>
</dbReference>
<evidence type="ECO:0000313" key="5">
    <source>
        <dbReference type="Proteomes" id="UP000642014"/>
    </source>
</evidence>
<dbReference type="RefSeq" id="WP_152370354.1">
    <property type="nucleotide sequence ID" value="NZ_BMSJ01000012.1"/>
</dbReference>
<gene>
    <name evidence="3" type="ORF">CP977_16365</name>
    <name evidence="2" type="ORF">GCM10010497_56020</name>
</gene>
<dbReference type="InterPro" id="IPR010982">
    <property type="entry name" value="Lambda_DNA-bd_dom_sf"/>
</dbReference>
<dbReference type="Gene3D" id="1.10.260.40">
    <property type="entry name" value="lambda repressor-like DNA-binding domains"/>
    <property type="match status" value="1"/>
</dbReference>
<reference evidence="2" key="3">
    <citation type="submission" date="2023-08" db="EMBL/GenBank/DDBJ databases">
        <authorList>
            <person name="Sun Q."/>
            <person name="Ohkuma M."/>
        </authorList>
    </citation>
    <scope>NUCLEOTIDE SEQUENCE</scope>
    <source>
        <strain evidence="2">JCM 4205</strain>
    </source>
</reference>
<dbReference type="Pfam" id="PF01381">
    <property type="entry name" value="HTH_3"/>
    <property type="match status" value="1"/>
</dbReference>
<dbReference type="CDD" id="cd00093">
    <property type="entry name" value="HTH_XRE"/>
    <property type="match status" value="1"/>
</dbReference>
<dbReference type="PROSITE" id="PS50943">
    <property type="entry name" value="HTH_CROC1"/>
    <property type="match status" value="1"/>
</dbReference>
<dbReference type="AlphaFoldDB" id="A0AAV4KQI6"/>
<feature type="domain" description="HTH cro/C1-type" evidence="1">
    <location>
        <begin position="21"/>
        <end position="75"/>
    </location>
</feature>
<reference evidence="3 4" key="2">
    <citation type="submission" date="2017-09" db="EMBL/GenBank/DDBJ databases">
        <authorList>
            <person name="Lee N."/>
            <person name="Cho B.-K."/>
        </authorList>
    </citation>
    <scope>NUCLEOTIDE SEQUENCE [LARGE SCALE GENOMIC DNA]</scope>
    <source>
        <strain evidence="3 4">ATCC 19740</strain>
    </source>
</reference>
<proteinExistence type="predicted"/>
<reference evidence="2 5" key="1">
    <citation type="journal article" date="2014" name="Int. J. Syst. Evol. Microbiol.">
        <title>Complete genome sequence of Corynebacterium casei LMG S-19264T (=DSM 44701T), isolated from a smear-ripened cheese.</title>
        <authorList>
            <consortium name="US DOE Joint Genome Institute (JGI-PGF)"/>
            <person name="Walter F."/>
            <person name="Albersmeier A."/>
            <person name="Kalinowski J."/>
            <person name="Ruckert C."/>
        </authorList>
    </citation>
    <scope>NUCLEOTIDE SEQUENCE [LARGE SCALE GENOMIC DNA]</scope>
    <source>
        <strain evidence="2 5">JCM 4205</strain>
    </source>
</reference>
<sequence length="278" mass="30846">MARSENKETAGPVARMVATVVKRMRVKEGLTQEQLGARMGYTGAAISALETLAQPVSDGMMVQLEAALGGGTGIFAEMRPLVRLEKLPELFRDYAQIEQKALSLCLYSTPNIHGLFQTEPYARAQIAGGYPTPSEERVEELVTARMDRKAIFDKKPLRLIELILDEAALLRKYGSEEVMREQYRHLLECARRKNVTIQVLPLDVGLSGENAGARGELNLVETDEHTRLVYMEVQDESVLITDPVKVSTYAQRYAKIRAQALDPRASLGLIERLAGEGT</sequence>
<organism evidence="2 5">
    <name type="scientific">Streptomyces cinereoruber</name>
    <dbReference type="NCBI Taxonomy" id="67260"/>
    <lineage>
        <taxon>Bacteria</taxon>
        <taxon>Bacillati</taxon>
        <taxon>Actinomycetota</taxon>
        <taxon>Actinomycetes</taxon>
        <taxon>Kitasatosporales</taxon>
        <taxon>Streptomycetaceae</taxon>
        <taxon>Streptomyces</taxon>
    </lineage>
</organism>
<evidence type="ECO:0000313" key="3">
    <source>
        <dbReference type="EMBL" id="QEV33545.1"/>
    </source>
</evidence>
<dbReference type="Pfam" id="PF19054">
    <property type="entry name" value="DUF5753"/>
    <property type="match status" value="1"/>
</dbReference>
<dbReference type="InterPro" id="IPR043917">
    <property type="entry name" value="DUF5753"/>
</dbReference>
<evidence type="ECO:0000259" key="1">
    <source>
        <dbReference type="PROSITE" id="PS50943"/>
    </source>
</evidence>
<dbReference type="EMBL" id="BMSJ01000012">
    <property type="protein sequence ID" value="GGR45370.1"/>
    <property type="molecule type" value="Genomic_DNA"/>
</dbReference>